<evidence type="ECO:0000259" key="13">
    <source>
        <dbReference type="PROSITE" id="PS00498"/>
    </source>
</evidence>
<dbReference type="GO" id="GO:0042438">
    <property type="term" value="P:melanin biosynthetic process"/>
    <property type="evidence" value="ECO:0007669"/>
    <property type="project" value="UniProtKB-KW"/>
</dbReference>
<dbReference type="SUPFAM" id="SSF48056">
    <property type="entry name" value="Di-copper centre-containing domain"/>
    <property type="match status" value="1"/>
</dbReference>
<accession>A0A6A5WGP5</accession>
<evidence type="ECO:0000256" key="9">
    <source>
        <dbReference type="ARBA" id="ARBA00048233"/>
    </source>
</evidence>
<evidence type="ECO:0000313" key="14">
    <source>
        <dbReference type="EMBL" id="KAF1999331.1"/>
    </source>
</evidence>
<dbReference type="PROSITE" id="PS00498">
    <property type="entry name" value="TYROSINASE_2"/>
    <property type="match status" value="1"/>
</dbReference>
<keyword evidence="8" id="KW-0470">Melanin biosynthesis</keyword>
<evidence type="ECO:0000256" key="6">
    <source>
        <dbReference type="ARBA" id="ARBA00023008"/>
    </source>
</evidence>
<dbReference type="Pfam" id="PF00264">
    <property type="entry name" value="Tyrosinase"/>
    <property type="match status" value="1"/>
</dbReference>
<dbReference type="PROSITE" id="PS00497">
    <property type="entry name" value="TYROSINASE_1"/>
    <property type="match status" value="1"/>
</dbReference>
<dbReference type="GO" id="GO:0004503">
    <property type="term" value="F:tyrosinase activity"/>
    <property type="evidence" value="ECO:0007669"/>
    <property type="project" value="UniProtKB-EC"/>
</dbReference>
<evidence type="ECO:0000256" key="11">
    <source>
        <dbReference type="SAM" id="SignalP"/>
    </source>
</evidence>
<organism evidence="14 15">
    <name type="scientific">Amniculicola lignicola CBS 123094</name>
    <dbReference type="NCBI Taxonomy" id="1392246"/>
    <lineage>
        <taxon>Eukaryota</taxon>
        <taxon>Fungi</taxon>
        <taxon>Dikarya</taxon>
        <taxon>Ascomycota</taxon>
        <taxon>Pezizomycotina</taxon>
        <taxon>Dothideomycetes</taxon>
        <taxon>Pleosporomycetidae</taxon>
        <taxon>Pleosporales</taxon>
        <taxon>Amniculicolaceae</taxon>
        <taxon>Amniculicola</taxon>
    </lineage>
</organism>
<comment type="catalytic activity">
    <reaction evidence="10">
        <text>L-tyrosine + O2 = L-dopaquinone + H2O</text>
        <dbReference type="Rhea" id="RHEA:18117"/>
        <dbReference type="ChEBI" id="CHEBI:15377"/>
        <dbReference type="ChEBI" id="CHEBI:15379"/>
        <dbReference type="ChEBI" id="CHEBI:57924"/>
        <dbReference type="ChEBI" id="CHEBI:58315"/>
        <dbReference type="EC" id="1.14.18.1"/>
    </reaction>
</comment>
<dbReference type="PROSITE" id="PS51257">
    <property type="entry name" value="PROKAR_LIPOPROTEIN"/>
    <property type="match status" value="1"/>
</dbReference>
<feature type="domain" description="Tyrosinase copper-binding" evidence="12">
    <location>
        <begin position="128"/>
        <end position="145"/>
    </location>
</feature>
<comment type="cofactor">
    <cofactor evidence="1">
        <name>Cu(2+)</name>
        <dbReference type="ChEBI" id="CHEBI:29036"/>
    </cofactor>
</comment>
<evidence type="ECO:0000256" key="7">
    <source>
        <dbReference type="ARBA" id="ARBA00023033"/>
    </source>
</evidence>
<evidence type="ECO:0000256" key="2">
    <source>
        <dbReference type="ARBA" id="ARBA00009928"/>
    </source>
</evidence>
<dbReference type="Pfam" id="PF18132">
    <property type="entry name" value="Tyrosinase_C"/>
    <property type="match status" value="1"/>
</dbReference>
<keyword evidence="15" id="KW-1185">Reference proteome</keyword>
<dbReference type="InterPro" id="IPR008922">
    <property type="entry name" value="Di-copper_centre_dom_sf"/>
</dbReference>
<dbReference type="OrthoDB" id="6132182at2759"/>
<dbReference type="InterPro" id="IPR002227">
    <property type="entry name" value="Tyrosinase_Cu-bd"/>
</dbReference>
<gene>
    <name evidence="14" type="ORF">P154DRAFT_554818</name>
</gene>
<keyword evidence="4" id="KW-0479">Metal-binding</keyword>
<dbReference type="InterPro" id="IPR041640">
    <property type="entry name" value="Tyrosinase_C"/>
</dbReference>
<dbReference type="GO" id="GO:0046872">
    <property type="term" value="F:metal ion binding"/>
    <property type="evidence" value="ECO:0007669"/>
    <property type="project" value="UniProtKB-KW"/>
</dbReference>
<protein>
    <recommendedName>
        <fullName evidence="3">tyrosinase</fullName>
        <ecNumber evidence="3">1.14.18.1</ecNumber>
    </recommendedName>
</protein>
<dbReference type="InterPro" id="IPR050316">
    <property type="entry name" value="Tyrosinase/Hemocyanin"/>
</dbReference>
<evidence type="ECO:0000256" key="3">
    <source>
        <dbReference type="ARBA" id="ARBA00011906"/>
    </source>
</evidence>
<dbReference type="EC" id="1.14.18.1" evidence="3"/>
<evidence type="ECO:0000256" key="8">
    <source>
        <dbReference type="ARBA" id="ARBA00023101"/>
    </source>
</evidence>
<feature type="domain" description="Tyrosinase copper-binding" evidence="13">
    <location>
        <begin position="319"/>
        <end position="330"/>
    </location>
</feature>
<name>A0A6A5WGP5_9PLEO</name>
<dbReference type="EMBL" id="ML977596">
    <property type="protein sequence ID" value="KAF1999331.1"/>
    <property type="molecule type" value="Genomic_DNA"/>
</dbReference>
<keyword evidence="11" id="KW-0732">Signal</keyword>
<dbReference type="AlphaFoldDB" id="A0A6A5WGP5"/>
<sequence>MWLLKFLVSVLLTTLAACTPVQSSSGGGRTRPFWKASKTLITGVEMVDRNSRHPWRPGHVHVRREVRDLKNNFPDMWNLYILGLRSLMVAEQAIPTSYYEIAAIHGRPFKAWEGAEQNGGNGFGYCPHNNAMFVAWHRPYLALFEELFKHVSHAAESFRTVELIKRFAVPADQFRLPYWDWAMQENNPVPDFFVSPTIEVIGFSGQPEIIPNPLYSYEFHPLVPGDLDGNFASWNHTVRWPISKEPNAVNQDNKIFKTWDQSIQSTRDNVGKGFVEEKDFNTFSKVNIEGPHGNIHYFVGGSEDTVAGHMWPVEISAFDPIFMLHHCNVDRLVALFQAVKPDIWITPEILGRGTYSIPDNSVFDADSPLPPFWRTESRFWTANDCRDTTTLGYAYPETTSWNFASPDLYKASVNASISKMYSMRSRKMLTGRKGTASGGALNHLMVNNRYEDWTINTRASPMTMPSTFMVRFYLIGDFSSDPVIDVGVWSVLMPANHDMPAPQLKSKRASTLEQTLKGSVSLTASLLDQITAGKLDSLDEREIVPYLTQKLTWKVFTRDGKLVPHDQLRGLVVEVVSASAYIPEDEDLLMEVSRDVKMHPEVTAGKGAGALA</sequence>
<evidence type="ECO:0000256" key="4">
    <source>
        <dbReference type="ARBA" id="ARBA00022723"/>
    </source>
</evidence>
<dbReference type="PANTHER" id="PTHR11474:SF76">
    <property type="entry name" value="SHKT DOMAIN-CONTAINING PROTEIN"/>
    <property type="match status" value="1"/>
</dbReference>
<evidence type="ECO:0000259" key="12">
    <source>
        <dbReference type="PROSITE" id="PS00497"/>
    </source>
</evidence>
<evidence type="ECO:0000256" key="5">
    <source>
        <dbReference type="ARBA" id="ARBA00023002"/>
    </source>
</evidence>
<keyword evidence="5" id="KW-0560">Oxidoreductase</keyword>
<comment type="similarity">
    <text evidence="2">Belongs to the tyrosinase family.</text>
</comment>
<keyword evidence="6" id="KW-0186">Copper</keyword>
<reference evidence="14" key="1">
    <citation type="journal article" date="2020" name="Stud. Mycol.">
        <title>101 Dothideomycetes genomes: a test case for predicting lifestyles and emergence of pathogens.</title>
        <authorList>
            <person name="Haridas S."/>
            <person name="Albert R."/>
            <person name="Binder M."/>
            <person name="Bloem J."/>
            <person name="Labutti K."/>
            <person name="Salamov A."/>
            <person name="Andreopoulos B."/>
            <person name="Baker S."/>
            <person name="Barry K."/>
            <person name="Bills G."/>
            <person name="Bluhm B."/>
            <person name="Cannon C."/>
            <person name="Castanera R."/>
            <person name="Culley D."/>
            <person name="Daum C."/>
            <person name="Ezra D."/>
            <person name="Gonzalez J."/>
            <person name="Henrissat B."/>
            <person name="Kuo A."/>
            <person name="Liang C."/>
            <person name="Lipzen A."/>
            <person name="Lutzoni F."/>
            <person name="Magnuson J."/>
            <person name="Mondo S."/>
            <person name="Nolan M."/>
            <person name="Ohm R."/>
            <person name="Pangilinan J."/>
            <person name="Park H.-J."/>
            <person name="Ramirez L."/>
            <person name="Alfaro M."/>
            <person name="Sun H."/>
            <person name="Tritt A."/>
            <person name="Yoshinaga Y."/>
            <person name="Zwiers L.-H."/>
            <person name="Turgeon B."/>
            <person name="Goodwin S."/>
            <person name="Spatafora J."/>
            <person name="Crous P."/>
            <person name="Grigoriev I."/>
        </authorList>
    </citation>
    <scope>NUCLEOTIDE SEQUENCE</scope>
    <source>
        <strain evidence="14">CBS 123094</strain>
    </source>
</reference>
<evidence type="ECO:0000256" key="1">
    <source>
        <dbReference type="ARBA" id="ARBA00001973"/>
    </source>
</evidence>
<proteinExistence type="inferred from homology"/>
<comment type="catalytic activity">
    <reaction evidence="9">
        <text>2 L-dopa + O2 = 2 L-dopaquinone + 2 H2O</text>
        <dbReference type="Rhea" id="RHEA:34287"/>
        <dbReference type="ChEBI" id="CHEBI:15377"/>
        <dbReference type="ChEBI" id="CHEBI:15379"/>
        <dbReference type="ChEBI" id="CHEBI:57504"/>
        <dbReference type="ChEBI" id="CHEBI:57924"/>
        <dbReference type="EC" id="1.14.18.1"/>
    </reaction>
</comment>
<feature type="chain" id="PRO_5025345397" description="tyrosinase" evidence="11">
    <location>
        <begin position="19"/>
        <end position="612"/>
    </location>
</feature>
<evidence type="ECO:0000256" key="10">
    <source>
        <dbReference type="ARBA" id="ARBA00048881"/>
    </source>
</evidence>
<feature type="signal peptide" evidence="11">
    <location>
        <begin position="1"/>
        <end position="18"/>
    </location>
</feature>
<evidence type="ECO:0000313" key="15">
    <source>
        <dbReference type="Proteomes" id="UP000799779"/>
    </source>
</evidence>
<keyword evidence="7" id="KW-0503">Monooxygenase</keyword>
<dbReference type="PANTHER" id="PTHR11474">
    <property type="entry name" value="TYROSINASE FAMILY MEMBER"/>
    <property type="match status" value="1"/>
</dbReference>
<dbReference type="PRINTS" id="PR00092">
    <property type="entry name" value="TYROSINASE"/>
</dbReference>
<dbReference type="Gene3D" id="1.10.1280.10">
    <property type="entry name" value="Di-copper center containing domain from catechol oxidase"/>
    <property type="match status" value="1"/>
</dbReference>
<dbReference type="Proteomes" id="UP000799779">
    <property type="component" value="Unassembled WGS sequence"/>
</dbReference>